<name>A0A1J0GW03_9CAUD</name>
<protein>
    <submittedName>
        <fullName evidence="1">Uncharacterized protein</fullName>
    </submittedName>
</protein>
<organism evidence="1 2">
    <name type="scientific">Streptomyces phage BRock</name>
    <dbReference type="NCBI Taxonomy" id="1913591"/>
    <lineage>
        <taxon>Viruses</taxon>
        <taxon>Duplodnaviria</taxon>
        <taxon>Heunggongvirae</taxon>
        <taxon>Uroviricota</taxon>
        <taxon>Caudoviricetes</taxon>
        <taxon>Borockvirus</taxon>
        <taxon>Borockvirus brock</taxon>
    </lineage>
</organism>
<dbReference type="GeneID" id="55601522"/>
<sequence length="43" mass="5267">MIQRWDAKNHKWVNHRWASSDPKVAVRELEDLKKTMGESYRLR</sequence>
<dbReference type="KEGG" id="vg:55601522"/>
<dbReference type="Proteomes" id="UP000224898">
    <property type="component" value="Segment"/>
</dbReference>
<evidence type="ECO:0000313" key="2">
    <source>
        <dbReference type="Proteomes" id="UP000224898"/>
    </source>
</evidence>
<reference evidence="1 2" key="1">
    <citation type="submission" date="2016-09" db="EMBL/GenBank/DDBJ databases">
        <title>Complete Genome Sequence of Streptomyces 5a phage BRock.</title>
        <authorList>
            <person name="Crossman A."/>
            <person name="Baron S."/>
            <person name="Jamdagni P."/>
            <person name="Khatri P."/>
            <person name="Sharma D."/>
            <person name="Pandey M."/>
            <person name="Goyal S."/>
            <person name="Kumar S."/>
            <person name="Phogat A."/>
            <person name="Chawla G."/>
            <person name="Pasricha M."/>
            <person name="Gupta K."/>
            <person name="Bazzad D."/>
            <person name="Aggarwal V."/>
            <person name="Poughat A."/>
            <person name="Singh K."/>
            <person name="Rana P."/>
            <person name="Gautam R."/>
            <person name="Sharma V."/>
            <person name="Tyagi D."/>
            <person name="Shahi A."/>
            <person name="Jangra N."/>
            <person name="Malik M."/>
            <person name="Sidhu P.K."/>
            <person name="Malik S."/>
            <person name="Ghalyan Y."/>
            <person name="Sharma S.S."/>
            <person name="Malik A."/>
            <person name="Chuttani R."/>
            <person name="Bamal N."/>
            <person name="Bhadula D."/>
            <person name="Batra A."/>
            <person name="Temple L."/>
            <person name="Nehra K."/>
        </authorList>
    </citation>
    <scope>NUCLEOTIDE SEQUENCE [LARGE SCALE GENOMIC DNA]</scope>
</reference>
<evidence type="ECO:0000313" key="1">
    <source>
        <dbReference type="EMBL" id="APC46370.1"/>
    </source>
</evidence>
<proteinExistence type="predicted"/>
<dbReference type="EMBL" id="KX925554">
    <property type="protein sequence ID" value="APC46370.1"/>
    <property type="molecule type" value="Genomic_DNA"/>
</dbReference>
<keyword evidence="2" id="KW-1185">Reference proteome</keyword>
<accession>A0A1J0GW03</accession>
<dbReference type="RefSeq" id="YP_009831833.1">
    <property type="nucleotide sequence ID" value="NC_048650.1"/>
</dbReference>